<feature type="compositionally biased region" description="Basic and acidic residues" evidence="10">
    <location>
        <begin position="83"/>
        <end position="94"/>
    </location>
</feature>
<protein>
    <submittedName>
        <fullName evidence="13">TonB family protein</fullName>
    </submittedName>
</protein>
<evidence type="ECO:0000313" key="13">
    <source>
        <dbReference type="EMBL" id="MFC0239523.1"/>
    </source>
</evidence>
<feature type="compositionally biased region" description="Low complexity" evidence="10">
    <location>
        <begin position="95"/>
        <end position="106"/>
    </location>
</feature>
<evidence type="ECO:0000256" key="7">
    <source>
        <dbReference type="ARBA" id="ARBA00022927"/>
    </source>
</evidence>
<evidence type="ECO:0000256" key="6">
    <source>
        <dbReference type="ARBA" id="ARBA00022692"/>
    </source>
</evidence>
<evidence type="ECO:0000256" key="2">
    <source>
        <dbReference type="ARBA" id="ARBA00006555"/>
    </source>
</evidence>
<feature type="region of interest" description="Disordered" evidence="10">
    <location>
        <begin position="126"/>
        <end position="202"/>
    </location>
</feature>
<reference evidence="13 14" key="1">
    <citation type="submission" date="2024-09" db="EMBL/GenBank/DDBJ databases">
        <authorList>
            <person name="Sun Q."/>
            <person name="Mori K."/>
        </authorList>
    </citation>
    <scope>NUCLEOTIDE SEQUENCE [LARGE SCALE GENOMIC DNA]</scope>
    <source>
        <strain evidence="13 14">KCTC 23279</strain>
    </source>
</reference>
<proteinExistence type="inferred from homology"/>
<dbReference type="Gene3D" id="3.30.1150.10">
    <property type="match status" value="1"/>
</dbReference>
<dbReference type="EMBL" id="JBHLWM010000001">
    <property type="protein sequence ID" value="MFC0239523.1"/>
    <property type="molecule type" value="Genomic_DNA"/>
</dbReference>
<comment type="subcellular location">
    <subcellularLocation>
        <location evidence="1">Cell inner membrane</location>
        <topology evidence="1">Single-pass membrane protein</topology>
        <orientation evidence="1">Periplasmic side</orientation>
    </subcellularLocation>
</comment>
<organism evidence="13 14">
    <name type="scientific">Rhodopseudomonas telluris</name>
    <dbReference type="NCBI Taxonomy" id="644215"/>
    <lineage>
        <taxon>Bacteria</taxon>
        <taxon>Pseudomonadati</taxon>
        <taxon>Pseudomonadota</taxon>
        <taxon>Alphaproteobacteria</taxon>
        <taxon>Hyphomicrobiales</taxon>
        <taxon>Nitrobacteraceae</taxon>
        <taxon>Rhodopseudomonas</taxon>
    </lineage>
</organism>
<dbReference type="InterPro" id="IPR051045">
    <property type="entry name" value="TonB-dependent_transducer"/>
</dbReference>
<keyword evidence="14" id="KW-1185">Reference proteome</keyword>
<feature type="compositionally biased region" description="Low complexity" evidence="10">
    <location>
        <begin position="177"/>
        <end position="186"/>
    </location>
</feature>
<dbReference type="InterPro" id="IPR037682">
    <property type="entry name" value="TonB_C"/>
</dbReference>
<keyword evidence="3" id="KW-0813">Transport</keyword>
<feature type="compositionally biased region" description="Low complexity" evidence="10">
    <location>
        <begin position="64"/>
        <end position="82"/>
    </location>
</feature>
<evidence type="ECO:0000313" key="14">
    <source>
        <dbReference type="Proteomes" id="UP001589775"/>
    </source>
</evidence>
<sequence length="298" mass="31592">MNVYALHDEPGRGRASQWMASAIAIVAAHLLLIAAALAWYQQAPPPGVEMPAIMVDLSPAPAAPALQPQDLAPGPQMQQAQPEAERAEPEKPAKEPTALQAQPQVEPQAVPVPVASAPEVMLPPQAQQAEPVKQPEAAKPISKPVKPEAKRTAREEPKRKPARAEPKPESREPPAPRTTAAPLAERQASLQSSPQAGRAAAAAALPSYRDRLAAHLARYKQYPSGSKAAGEQGTAMLSFTVGRSGHVLGSRLARSTGHPALDAETMAMIQRAQPLPSFPPEMTQSSLSFTVPVNFSLR</sequence>
<keyword evidence="4" id="KW-1003">Cell membrane</keyword>
<evidence type="ECO:0000256" key="10">
    <source>
        <dbReference type="SAM" id="MobiDB-lite"/>
    </source>
</evidence>
<evidence type="ECO:0000256" key="9">
    <source>
        <dbReference type="ARBA" id="ARBA00023136"/>
    </source>
</evidence>
<feature type="domain" description="TonB C-terminal" evidence="12">
    <location>
        <begin position="207"/>
        <end position="298"/>
    </location>
</feature>
<dbReference type="Proteomes" id="UP001589775">
    <property type="component" value="Unassembled WGS sequence"/>
</dbReference>
<gene>
    <name evidence="13" type="ORF">ACFFJ6_03545</name>
</gene>
<keyword evidence="6 11" id="KW-0812">Transmembrane</keyword>
<feature type="region of interest" description="Disordered" evidence="10">
    <location>
        <begin position="64"/>
        <end position="106"/>
    </location>
</feature>
<dbReference type="PANTHER" id="PTHR33446">
    <property type="entry name" value="PROTEIN TONB-RELATED"/>
    <property type="match status" value="1"/>
</dbReference>
<dbReference type="Pfam" id="PF03544">
    <property type="entry name" value="TonB_C"/>
    <property type="match status" value="1"/>
</dbReference>
<keyword evidence="9 11" id="KW-0472">Membrane</keyword>
<evidence type="ECO:0000256" key="3">
    <source>
        <dbReference type="ARBA" id="ARBA00022448"/>
    </source>
</evidence>
<keyword evidence="5" id="KW-0997">Cell inner membrane</keyword>
<feature type="compositionally biased region" description="Basic and acidic residues" evidence="10">
    <location>
        <begin position="145"/>
        <end position="174"/>
    </location>
</feature>
<evidence type="ECO:0000256" key="4">
    <source>
        <dbReference type="ARBA" id="ARBA00022475"/>
    </source>
</evidence>
<evidence type="ECO:0000256" key="1">
    <source>
        <dbReference type="ARBA" id="ARBA00004383"/>
    </source>
</evidence>
<comment type="similarity">
    <text evidence="2">Belongs to the TonB family.</text>
</comment>
<feature type="transmembrane region" description="Helical" evidence="11">
    <location>
        <begin position="20"/>
        <end position="40"/>
    </location>
</feature>
<dbReference type="InterPro" id="IPR006260">
    <property type="entry name" value="TonB/TolA_C"/>
</dbReference>
<evidence type="ECO:0000256" key="5">
    <source>
        <dbReference type="ARBA" id="ARBA00022519"/>
    </source>
</evidence>
<evidence type="ECO:0000259" key="12">
    <source>
        <dbReference type="PROSITE" id="PS52015"/>
    </source>
</evidence>
<name>A0ABV6EMR5_9BRAD</name>
<evidence type="ECO:0000256" key="8">
    <source>
        <dbReference type="ARBA" id="ARBA00022989"/>
    </source>
</evidence>
<dbReference type="RefSeq" id="WP_378384422.1">
    <property type="nucleotide sequence ID" value="NZ_JBHLWM010000001.1"/>
</dbReference>
<keyword evidence="8 11" id="KW-1133">Transmembrane helix</keyword>
<dbReference type="NCBIfam" id="TIGR01352">
    <property type="entry name" value="tonB_Cterm"/>
    <property type="match status" value="1"/>
</dbReference>
<comment type="caution">
    <text evidence="13">The sequence shown here is derived from an EMBL/GenBank/DDBJ whole genome shotgun (WGS) entry which is preliminary data.</text>
</comment>
<keyword evidence="7" id="KW-0653">Protein transport</keyword>
<dbReference type="PROSITE" id="PS52015">
    <property type="entry name" value="TONB_CTD"/>
    <property type="match status" value="1"/>
</dbReference>
<dbReference type="SUPFAM" id="SSF74653">
    <property type="entry name" value="TolA/TonB C-terminal domain"/>
    <property type="match status" value="1"/>
</dbReference>
<accession>A0ABV6EMR5</accession>
<dbReference type="PANTHER" id="PTHR33446:SF13">
    <property type="entry name" value="TONB PROTEIN"/>
    <property type="match status" value="1"/>
</dbReference>
<evidence type="ECO:0000256" key="11">
    <source>
        <dbReference type="SAM" id="Phobius"/>
    </source>
</evidence>